<reference evidence="3 4" key="1">
    <citation type="submission" date="2019-08" db="EMBL/GenBank/DDBJ databases">
        <title>Genome of Aequorivita antarctica SW49 (type strain).</title>
        <authorList>
            <person name="Bowman J.P."/>
        </authorList>
    </citation>
    <scope>NUCLEOTIDE SEQUENCE [LARGE SCALE GENOMIC DNA]</scope>
    <source>
        <strain evidence="3 4">SW49</strain>
    </source>
</reference>
<keyword evidence="3" id="KW-0808">Transferase</keyword>
<evidence type="ECO:0000313" key="3">
    <source>
        <dbReference type="EMBL" id="TXD72781.1"/>
    </source>
</evidence>
<sequence>MTFTKKKTGSKQTICLNMIVKNEAHVIRRCLDSLKGFIDTWVIVDTGSTDGTQKIIKEHLKELPGELIEKPWVNFAHNRSEAIEFAKGKGDFVLIIDADEVLEFDKNFTIPKLTYGSYHFVIESGGCSYFKTQLVDNSLKWSFKNVIHEYIQCEGQVSESVLENVKTLRFPDGARARDPETYKKDAAILEEALKDEPENSRYRFYLAQSYRDAKEFELAIVNYQQRVDAGGWNEEVWYSMYQIAQLKKQLARPWPEVLDAYLKAHQFKPDRAGPLYQIGIYYQARRDFHNAFLFLRQAMEIKYPKNDRLFIEKMLYDYLIPVEFAVCAYYVGRQQEAIQTNNDLLKSKSLPPELIERVISNRRYSLEVLQPKKNIPCKTLPHICVVIPFKNPTPDLDNLVETLLYQKYQNCTFYFIDDGSIDDPTSRIALEDERFRITRRKRTQGWGMCMYDFLNTYDEAVVLPLCDHMWLASPESLTKLAQMFCDYTSEIVYGQYRESSGHLGMAIPFSSQYNDSTELEYEQIFPMAFKKPTTTMFEAFNSYTSLMHQVLTHCPFEDLHFNDEPLVVINTDVQLYFNINKMEHSIAKDTLDQIA</sequence>
<dbReference type="Proteomes" id="UP000321497">
    <property type="component" value="Unassembled WGS sequence"/>
</dbReference>
<dbReference type="InterPro" id="IPR029044">
    <property type="entry name" value="Nucleotide-diphossugar_trans"/>
</dbReference>
<protein>
    <submittedName>
        <fullName evidence="3">Glycosyltransferase</fullName>
    </submittedName>
</protein>
<dbReference type="Gene3D" id="3.90.550.10">
    <property type="entry name" value="Spore Coat Polysaccharide Biosynthesis Protein SpsA, Chain A"/>
    <property type="match status" value="2"/>
</dbReference>
<dbReference type="Gene3D" id="1.25.40.10">
    <property type="entry name" value="Tetratricopeptide repeat domain"/>
    <property type="match status" value="1"/>
</dbReference>
<feature type="domain" description="Glycosyltransferase 2-like" evidence="2">
    <location>
        <begin position="384"/>
        <end position="502"/>
    </location>
</feature>
<dbReference type="GO" id="GO:0016740">
    <property type="term" value="F:transferase activity"/>
    <property type="evidence" value="ECO:0007669"/>
    <property type="project" value="UniProtKB-KW"/>
</dbReference>
<dbReference type="AlphaFoldDB" id="A0A5C6Z079"/>
<dbReference type="PANTHER" id="PTHR43630:SF2">
    <property type="entry name" value="GLYCOSYLTRANSFERASE"/>
    <property type="match status" value="1"/>
</dbReference>
<dbReference type="Pfam" id="PF00535">
    <property type="entry name" value="Glycos_transf_2"/>
    <property type="match status" value="2"/>
</dbReference>
<evidence type="ECO:0000256" key="1">
    <source>
        <dbReference type="ARBA" id="ARBA00038494"/>
    </source>
</evidence>
<proteinExistence type="inferred from homology"/>
<feature type="domain" description="Glycosyltransferase 2-like" evidence="2">
    <location>
        <begin position="18"/>
        <end position="105"/>
    </location>
</feature>
<accession>A0A5C6Z079</accession>
<gene>
    <name evidence="3" type="ORF">ESU54_11210</name>
</gene>
<dbReference type="EMBL" id="VORT01000007">
    <property type="protein sequence ID" value="TXD72781.1"/>
    <property type="molecule type" value="Genomic_DNA"/>
</dbReference>
<evidence type="ECO:0000259" key="2">
    <source>
        <dbReference type="Pfam" id="PF00535"/>
    </source>
</evidence>
<comment type="caution">
    <text evidence="3">The sequence shown here is derived from an EMBL/GenBank/DDBJ whole genome shotgun (WGS) entry which is preliminary data.</text>
</comment>
<keyword evidence="4" id="KW-1185">Reference proteome</keyword>
<dbReference type="InterPro" id="IPR001173">
    <property type="entry name" value="Glyco_trans_2-like"/>
</dbReference>
<evidence type="ECO:0000313" key="4">
    <source>
        <dbReference type="Proteomes" id="UP000321497"/>
    </source>
</evidence>
<dbReference type="CDD" id="cd00761">
    <property type="entry name" value="Glyco_tranf_GTA_type"/>
    <property type="match status" value="1"/>
</dbReference>
<dbReference type="InterPro" id="IPR011990">
    <property type="entry name" value="TPR-like_helical_dom_sf"/>
</dbReference>
<name>A0A5C6Z079_9FLAO</name>
<organism evidence="3 4">
    <name type="scientific">Aequorivita antarctica</name>
    <dbReference type="NCBI Taxonomy" id="153266"/>
    <lineage>
        <taxon>Bacteria</taxon>
        <taxon>Pseudomonadati</taxon>
        <taxon>Bacteroidota</taxon>
        <taxon>Flavobacteriia</taxon>
        <taxon>Flavobacteriales</taxon>
        <taxon>Flavobacteriaceae</taxon>
        <taxon>Aequorivita</taxon>
    </lineage>
</organism>
<comment type="similarity">
    <text evidence="1">Belongs to the glycosyltransferase 2 family. WaaE/KdtX subfamily.</text>
</comment>
<dbReference type="SUPFAM" id="SSF53448">
    <property type="entry name" value="Nucleotide-diphospho-sugar transferases"/>
    <property type="match status" value="2"/>
</dbReference>
<dbReference type="PANTHER" id="PTHR43630">
    <property type="entry name" value="POLY-BETA-1,6-N-ACETYL-D-GLUCOSAMINE SYNTHASE"/>
    <property type="match status" value="1"/>
</dbReference>
<dbReference type="SUPFAM" id="SSF48452">
    <property type="entry name" value="TPR-like"/>
    <property type="match status" value="1"/>
</dbReference>